<keyword evidence="3" id="KW-1185">Reference proteome</keyword>
<dbReference type="Proteomes" id="UP000596977">
    <property type="component" value="Unassembled WGS sequence"/>
</dbReference>
<organism evidence="2 3">
    <name type="scientific">Pelagibacterium lentulum</name>
    <dbReference type="NCBI Taxonomy" id="2029865"/>
    <lineage>
        <taxon>Bacteria</taxon>
        <taxon>Pseudomonadati</taxon>
        <taxon>Pseudomonadota</taxon>
        <taxon>Alphaproteobacteria</taxon>
        <taxon>Hyphomicrobiales</taxon>
        <taxon>Devosiaceae</taxon>
        <taxon>Pelagibacterium</taxon>
    </lineage>
</organism>
<accession>A0A916RL46</accession>
<dbReference type="AlphaFoldDB" id="A0A916RL46"/>
<dbReference type="EMBL" id="BMKB01000007">
    <property type="protein sequence ID" value="GGA61395.1"/>
    <property type="molecule type" value="Genomic_DNA"/>
</dbReference>
<feature type="region of interest" description="Disordered" evidence="1">
    <location>
        <begin position="37"/>
        <end position="60"/>
    </location>
</feature>
<name>A0A916RL46_9HYPH</name>
<evidence type="ECO:0000313" key="3">
    <source>
        <dbReference type="Proteomes" id="UP000596977"/>
    </source>
</evidence>
<sequence length="60" mass="6587">MIDLAIGFNDANRTQSAFAALTVKNHIDACLGQRSGYTENRSYTNTTSHEQVSARLPSRS</sequence>
<evidence type="ECO:0000313" key="2">
    <source>
        <dbReference type="EMBL" id="GGA61395.1"/>
    </source>
</evidence>
<reference evidence="2 3" key="1">
    <citation type="journal article" date="2014" name="Int. J. Syst. Evol. Microbiol.">
        <title>Complete genome sequence of Corynebacterium casei LMG S-19264T (=DSM 44701T), isolated from a smear-ripened cheese.</title>
        <authorList>
            <consortium name="US DOE Joint Genome Institute (JGI-PGF)"/>
            <person name="Walter F."/>
            <person name="Albersmeier A."/>
            <person name="Kalinowski J."/>
            <person name="Ruckert C."/>
        </authorList>
    </citation>
    <scope>NUCLEOTIDE SEQUENCE [LARGE SCALE GENOMIC DNA]</scope>
    <source>
        <strain evidence="2 3">CGMCC 1.15896</strain>
    </source>
</reference>
<proteinExistence type="predicted"/>
<evidence type="ECO:0000256" key="1">
    <source>
        <dbReference type="SAM" id="MobiDB-lite"/>
    </source>
</evidence>
<comment type="caution">
    <text evidence="2">The sequence shown here is derived from an EMBL/GenBank/DDBJ whole genome shotgun (WGS) entry which is preliminary data.</text>
</comment>
<feature type="compositionally biased region" description="Polar residues" evidence="1">
    <location>
        <begin position="37"/>
        <end position="51"/>
    </location>
</feature>
<gene>
    <name evidence="2" type="ORF">GCM10011499_34650</name>
</gene>
<protein>
    <submittedName>
        <fullName evidence="2">Uncharacterized protein</fullName>
    </submittedName>
</protein>